<dbReference type="SUPFAM" id="SSF117074">
    <property type="entry name" value="Hypothetical protein PA1324"/>
    <property type="match status" value="1"/>
</dbReference>
<dbReference type="Gene3D" id="2.60.40.10">
    <property type="entry name" value="Immunoglobulins"/>
    <property type="match status" value="1"/>
</dbReference>
<keyword evidence="2" id="KW-1185">Reference proteome</keyword>
<dbReference type="Proteomes" id="UP000812961">
    <property type="component" value="Unassembled WGS sequence"/>
</dbReference>
<proteinExistence type="predicted"/>
<dbReference type="EMBL" id="JAICCF010000001">
    <property type="protein sequence ID" value="MBW8682858.1"/>
    <property type="molecule type" value="Genomic_DNA"/>
</dbReference>
<dbReference type="InterPro" id="IPR032627">
    <property type="entry name" value="DUF4876"/>
</dbReference>
<organism evidence="1 2">
    <name type="scientific">Chitinophaga rhizophila</name>
    <dbReference type="NCBI Taxonomy" id="2866212"/>
    <lineage>
        <taxon>Bacteria</taxon>
        <taxon>Pseudomonadati</taxon>
        <taxon>Bacteroidota</taxon>
        <taxon>Chitinophagia</taxon>
        <taxon>Chitinophagales</taxon>
        <taxon>Chitinophagaceae</taxon>
        <taxon>Chitinophaga</taxon>
    </lineage>
</organism>
<dbReference type="RefSeq" id="WP_220248095.1">
    <property type="nucleotide sequence ID" value="NZ_JAICCF010000001.1"/>
</dbReference>
<sequence length="443" mass="48636">MKKISYLLLLIITAAISCKKEDTISTGIRPVDVTVNLSYGLDSSKYKLPVGGITVKMTNTNSGTVQTATSNDSGRVRFTNVQAGAYDIDAMVTIADTTYYRITGNLIEENITFNASEKNTRVAVGDEIKLNLTLVAGTVGDWVIKQIYYAGSHTTQGALYRDQFIELYNNTDKVLYADSIYIGQLFGRQSLTRNNTHVLPNGQVDWTHSVGMNPNIDANNDYVYTRSILMVPGNGTTYPVQPGSSIIIAQTALNHKTPFTGANGNTISVKDPSLTVDLSGADFEAYYGDFAGSPLASDIDNPEVPNMVVYQYNGRDYILDNPGRDAYIIFKVDASQNVRNWPSYPLPTLAPPPSTADYYIQVPNQYIIDGVEVQPSAAEDRIPKKLNAAFDAGFTFVPKGSYSSQSVIRKTARTVNGRIILKDTNNSTEDFDYLDFANPRGFK</sequence>
<comment type="caution">
    <text evidence="1">The sequence shown here is derived from an EMBL/GenBank/DDBJ whole genome shotgun (WGS) entry which is preliminary data.</text>
</comment>
<gene>
    <name evidence="1" type="ORF">K1Y79_00810</name>
</gene>
<evidence type="ECO:0000313" key="1">
    <source>
        <dbReference type="EMBL" id="MBW8682858.1"/>
    </source>
</evidence>
<dbReference type="Pfam" id="PF16215">
    <property type="entry name" value="DUF4876"/>
    <property type="match status" value="1"/>
</dbReference>
<dbReference type="PROSITE" id="PS51257">
    <property type="entry name" value="PROKAR_LIPOPROTEIN"/>
    <property type="match status" value="1"/>
</dbReference>
<reference evidence="1 2" key="1">
    <citation type="submission" date="2021-08" db="EMBL/GenBank/DDBJ databases">
        <title>The genome sequence of Chitinophaga sp. B61.</title>
        <authorList>
            <person name="Zhang X."/>
        </authorList>
    </citation>
    <scope>NUCLEOTIDE SEQUENCE [LARGE SCALE GENOMIC DNA]</scope>
    <source>
        <strain evidence="1 2">B61</strain>
    </source>
</reference>
<accession>A0ABS7G8I2</accession>
<dbReference type="InterPro" id="IPR013783">
    <property type="entry name" value="Ig-like_fold"/>
</dbReference>
<evidence type="ECO:0000313" key="2">
    <source>
        <dbReference type="Proteomes" id="UP000812961"/>
    </source>
</evidence>
<protein>
    <submittedName>
        <fullName evidence="1">DUF4876 domain-containing protein</fullName>
    </submittedName>
</protein>
<name>A0ABS7G8I2_9BACT</name>